<dbReference type="EMBL" id="KN833101">
    <property type="protein sequence ID" value="KIM72927.1"/>
    <property type="molecule type" value="Genomic_DNA"/>
</dbReference>
<reference evidence="3" key="2">
    <citation type="submission" date="2015-01" db="EMBL/GenBank/DDBJ databases">
        <title>Evolutionary Origins and Diversification of the Mycorrhizal Mutualists.</title>
        <authorList>
            <consortium name="DOE Joint Genome Institute"/>
            <consortium name="Mycorrhizal Genomics Consortium"/>
            <person name="Kohler A."/>
            <person name="Kuo A."/>
            <person name="Nagy L.G."/>
            <person name="Floudas D."/>
            <person name="Copeland A."/>
            <person name="Barry K.W."/>
            <person name="Cichocki N."/>
            <person name="Veneault-Fourrey C."/>
            <person name="LaButti K."/>
            <person name="Lindquist E.A."/>
            <person name="Lipzen A."/>
            <person name="Lundell T."/>
            <person name="Morin E."/>
            <person name="Murat C."/>
            <person name="Riley R."/>
            <person name="Ohm R."/>
            <person name="Sun H."/>
            <person name="Tunlid A."/>
            <person name="Henrissat B."/>
            <person name="Grigoriev I.V."/>
            <person name="Hibbett D.S."/>
            <person name="Martin F."/>
        </authorList>
    </citation>
    <scope>NUCLEOTIDE SEQUENCE [LARGE SCALE GENOMIC DNA]</scope>
    <source>
        <strain evidence="3">F 1598</strain>
    </source>
</reference>
<evidence type="ECO:0000313" key="2">
    <source>
        <dbReference type="EMBL" id="KIM72927.1"/>
    </source>
</evidence>
<reference evidence="2 3" key="1">
    <citation type="submission" date="2014-04" db="EMBL/GenBank/DDBJ databases">
        <authorList>
            <consortium name="DOE Joint Genome Institute"/>
            <person name="Kuo A."/>
            <person name="Tarkka M."/>
            <person name="Buscot F."/>
            <person name="Kohler A."/>
            <person name="Nagy L.G."/>
            <person name="Floudas D."/>
            <person name="Copeland A."/>
            <person name="Barry K.W."/>
            <person name="Cichocki N."/>
            <person name="Veneault-Fourrey C."/>
            <person name="LaButti K."/>
            <person name="Lindquist E.A."/>
            <person name="Lipzen A."/>
            <person name="Lundell T."/>
            <person name="Morin E."/>
            <person name="Murat C."/>
            <person name="Sun H."/>
            <person name="Tunlid A."/>
            <person name="Henrissat B."/>
            <person name="Grigoriev I.V."/>
            <person name="Hibbett D.S."/>
            <person name="Martin F."/>
            <person name="Nordberg H.P."/>
            <person name="Cantor M.N."/>
            <person name="Hua S.X."/>
        </authorList>
    </citation>
    <scope>NUCLEOTIDE SEQUENCE [LARGE SCALE GENOMIC DNA]</scope>
    <source>
        <strain evidence="2 3">F 1598</strain>
    </source>
</reference>
<keyword evidence="3" id="KW-1185">Reference proteome</keyword>
<dbReference type="InParanoid" id="A0A0C3B6H3"/>
<evidence type="ECO:0000313" key="3">
    <source>
        <dbReference type="Proteomes" id="UP000054166"/>
    </source>
</evidence>
<accession>A0A0C3B6H3</accession>
<sequence length="275" mass="30852">MSQTKLLYSTSPSLDIPSSRQHKDVVEDVVETIKAGLKRLHTGDVQVFHDIGTEEFNKLHGLLSEAKLKFDFNSDLKTLTICMMSPSHNAMVQCLLETIMHARNAQQKLENTKKLLPWQLGMGLESKCKNGMNSKYITDITVHNLFNNPLIIFKFAFAQSMKDALAKITACLTNNPKLLGACIISILELPKFERPKHKGMKHEALFMLSWMEVVKGSPELGPINYRGFCWVESITCSLDVCLRGEDRPCAKDVSIIPQSDSGDLQVSAALTDLWR</sequence>
<dbReference type="AlphaFoldDB" id="A0A0C3B6H3"/>
<name>A0A0C3B6H3_PILCF</name>
<dbReference type="HOGENOM" id="CLU_1012355_0_0_1"/>
<evidence type="ECO:0000256" key="1">
    <source>
        <dbReference type="SAM" id="MobiDB-lite"/>
    </source>
</evidence>
<dbReference type="Proteomes" id="UP000054166">
    <property type="component" value="Unassembled WGS sequence"/>
</dbReference>
<protein>
    <submittedName>
        <fullName evidence="2">Uncharacterized protein</fullName>
    </submittedName>
</protein>
<feature type="compositionally biased region" description="Polar residues" evidence="1">
    <location>
        <begin position="1"/>
        <end position="19"/>
    </location>
</feature>
<feature type="region of interest" description="Disordered" evidence="1">
    <location>
        <begin position="1"/>
        <end position="21"/>
    </location>
</feature>
<gene>
    <name evidence="2" type="ORF">PILCRDRAFT_15693</name>
</gene>
<organism evidence="2 3">
    <name type="scientific">Piloderma croceum (strain F 1598)</name>
    <dbReference type="NCBI Taxonomy" id="765440"/>
    <lineage>
        <taxon>Eukaryota</taxon>
        <taxon>Fungi</taxon>
        <taxon>Dikarya</taxon>
        <taxon>Basidiomycota</taxon>
        <taxon>Agaricomycotina</taxon>
        <taxon>Agaricomycetes</taxon>
        <taxon>Agaricomycetidae</taxon>
        <taxon>Atheliales</taxon>
        <taxon>Atheliaceae</taxon>
        <taxon>Piloderma</taxon>
    </lineage>
</organism>
<proteinExistence type="predicted"/>